<dbReference type="InterPro" id="IPR001173">
    <property type="entry name" value="Glyco_trans_2-like"/>
</dbReference>
<name>A0A8B3EVM5_LACLL</name>
<dbReference type="PANTHER" id="PTHR22916">
    <property type="entry name" value="GLYCOSYLTRANSFERASE"/>
    <property type="match status" value="1"/>
</dbReference>
<sequence length="322" mass="37897">MNNSTSPLVSLIVPVYNVAPYLRTCVVSLIHQTYDNLEILLIDDGSTDNSPTICEDMAKTKSYIHVFHKQNGGLSEARNFGLKKAKGEFVFFVDSDDYVRDCLVQDMVTIAIKMKSDIVQFNFKKVSPNNFLKTWPKKNNEYIKLGHDKALESCLDYNEINIMAWNKMYRRSLFNDIEFPPQKIHEDEAIMPFIIDKAKSYVIVKDVYYAYLQRNGSIMHSSFNKKELYYYDIYDKRLSHFNKKYDYRYNSIILYHAFVASQRLYLNLKKESVISNDSLSTVNNKSKEYFINFIKSRNKTLKMIIKIFLYKTIPRGMFKLKK</sequence>
<reference evidence="4" key="1">
    <citation type="submission" date="2018-10" db="EMBL/GenBank/DDBJ databases">
        <title>Chromosomal inversion in Lactococcus lactis subsp. lactis bv. diacetylactis S50.</title>
        <authorList>
            <person name="Kojic M."/>
            <person name="Jovcic B."/>
        </authorList>
    </citation>
    <scope>NUCLEOTIDE SEQUENCE</scope>
    <source>
        <strain evidence="4">S50</strain>
    </source>
</reference>
<dbReference type="AlphaFoldDB" id="A0A8B3EVM5"/>
<keyword evidence="2 4" id="KW-0808">Transferase</keyword>
<comment type="caution">
    <text evidence="4">The sequence shown here is derived from an EMBL/GenBank/DDBJ whole genome shotgun (WGS) entry which is preliminary data.</text>
</comment>
<proteinExistence type="predicted"/>
<dbReference type="RefSeq" id="WP_086383610.1">
    <property type="nucleotide sequence ID" value="NZ_CP020604.1"/>
</dbReference>
<dbReference type="Pfam" id="PF00535">
    <property type="entry name" value="Glycos_transf_2"/>
    <property type="match status" value="1"/>
</dbReference>
<dbReference type="GO" id="GO:0016757">
    <property type="term" value="F:glycosyltransferase activity"/>
    <property type="evidence" value="ECO:0007669"/>
    <property type="project" value="UniProtKB-KW"/>
</dbReference>
<evidence type="ECO:0000256" key="1">
    <source>
        <dbReference type="ARBA" id="ARBA00022676"/>
    </source>
</evidence>
<accession>A0A8B3EVM5</accession>
<keyword evidence="1" id="KW-0328">Glycosyltransferase</keyword>
<evidence type="ECO:0000256" key="2">
    <source>
        <dbReference type="ARBA" id="ARBA00022679"/>
    </source>
</evidence>
<protein>
    <submittedName>
        <fullName evidence="4">Glycosyltransferase family 2 protein</fullName>
    </submittedName>
</protein>
<dbReference type="InterPro" id="IPR029044">
    <property type="entry name" value="Nucleotide-diphossugar_trans"/>
</dbReference>
<dbReference type="Gene3D" id="3.90.550.10">
    <property type="entry name" value="Spore Coat Polysaccharide Biosynthesis Protein SpsA, Chain A"/>
    <property type="match status" value="1"/>
</dbReference>
<dbReference type="PANTHER" id="PTHR22916:SF51">
    <property type="entry name" value="GLYCOSYLTRANSFERASE EPSH-RELATED"/>
    <property type="match status" value="1"/>
</dbReference>
<dbReference type="CDD" id="cd00761">
    <property type="entry name" value="Glyco_tranf_GTA_type"/>
    <property type="match status" value="1"/>
</dbReference>
<organism evidence="4">
    <name type="scientific">Lactococcus lactis subsp. lactis bv. diacetylactis</name>
    <dbReference type="NCBI Taxonomy" id="44688"/>
    <lineage>
        <taxon>Bacteria</taxon>
        <taxon>Bacillati</taxon>
        <taxon>Bacillota</taxon>
        <taxon>Bacilli</taxon>
        <taxon>Lactobacillales</taxon>
        <taxon>Streptococcaceae</taxon>
        <taxon>Lactococcus</taxon>
    </lineage>
</organism>
<feature type="domain" description="Glycosyltransferase 2-like" evidence="3">
    <location>
        <begin position="10"/>
        <end position="177"/>
    </location>
</feature>
<evidence type="ECO:0000313" key="4">
    <source>
        <dbReference type="EMBL" id="RKO34489.1"/>
    </source>
</evidence>
<evidence type="ECO:0000259" key="3">
    <source>
        <dbReference type="Pfam" id="PF00535"/>
    </source>
</evidence>
<dbReference type="SUPFAM" id="SSF53448">
    <property type="entry name" value="Nucleotide-diphospho-sugar transferases"/>
    <property type="match status" value="1"/>
</dbReference>
<gene>
    <name evidence="4" type="ORF">D8K17_14115</name>
</gene>
<dbReference type="EMBL" id="RBVM01000004">
    <property type="protein sequence ID" value="RKO34489.1"/>
    <property type="molecule type" value="Genomic_DNA"/>
</dbReference>